<name>A0A1T4JT51_9FIRM</name>
<dbReference type="RefSeq" id="WP_078808910.1">
    <property type="nucleotide sequence ID" value="NZ_FUWM01000004.1"/>
</dbReference>
<evidence type="ECO:0000256" key="1">
    <source>
        <dbReference type="ARBA" id="ARBA00022505"/>
    </source>
</evidence>
<evidence type="ECO:0000256" key="3">
    <source>
        <dbReference type="SAM" id="MobiDB-lite"/>
    </source>
</evidence>
<evidence type="ECO:0000259" key="4">
    <source>
        <dbReference type="SMART" id="SM01008"/>
    </source>
</evidence>
<feature type="domain" description="Aldehyde oxidase/xanthine dehydrogenase a/b hammerhead" evidence="4">
    <location>
        <begin position="19"/>
        <end position="123"/>
    </location>
</feature>
<dbReference type="Pfam" id="PF01315">
    <property type="entry name" value="Ald_Xan_dh_C"/>
    <property type="match status" value="1"/>
</dbReference>
<gene>
    <name evidence="5" type="ORF">SAMN02745118_00392</name>
</gene>
<keyword evidence="1" id="KW-0500">Molybdenum</keyword>
<protein>
    <submittedName>
        <fullName evidence="5">Xanthine dehydrogenase, molybdenum binding subunit apoprotein</fullName>
    </submittedName>
</protein>
<dbReference type="EMBL" id="FUWM01000004">
    <property type="protein sequence ID" value="SJZ33323.1"/>
    <property type="molecule type" value="Genomic_DNA"/>
</dbReference>
<dbReference type="STRING" id="142842.SAMN02745118_00392"/>
<dbReference type="GO" id="GO:0005506">
    <property type="term" value="F:iron ion binding"/>
    <property type="evidence" value="ECO:0007669"/>
    <property type="project" value="InterPro"/>
</dbReference>
<dbReference type="InterPro" id="IPR037165">
    <property type="entry name" value="AldOxase/xan_DH_Mopterin-bd_sf"/>
</dbReference>
<feature type="region of interest" description="Disordered" evidence="3">
    <location>
        <begin position="431"/>
        <end position="451"/>
    </location>
</feature>
<dbReference type="SUPFAM" id="SSF54665">
    <property type="entry name" value="CO dehydrogenase molybdoprotein N-domain-like"/>
    <property type="match status" value="1"/>
</dbReference>
<dbReference type="SMART" id="SM01008">
    <property type="entry name" value="Ald_Xan_dh_C"/>
    <property type="match status" value="1"/>
</dbReference>
<keyword evidence="2" id="KW-0560">Oxidoreductase</keyword>
<proteinExistence type="predicted"/>
<reference evidence="6" key="1">
    <citation type="submission" date="2017-02" db="EMBL/GenBank/DDBJ databases">
        <authorList>
            <person name="Varghese N."/>
            <person name="Submissions S."/>
        </authorList>
    </citation>
    <scope>NUCLEOTIDE SEQUENCE [LARGE SCALE GENOMIC DNA]</scope>
    <source>
        <strain evidence="6">ATCC BAA-73</strain>
    </source>
</reference>
<dbReference type="InterPro" id="IPR016208">
    <property type="entry name" value="Ald_Oxase/xanthine_DH-like"/>
</dbReference>
<dbReference type="OrthoDB" id="9759099at2"/>
<dbReference type="PANTHER" id="PTHR11908">
    <property type="entry name" value="XANTHINE DEHYDROGENASE"/>
    <property type="match status" value="1"/>
</dbReference>
<evidence type="ECO:0000313" key="5">
    <source>
        <dbReference type="EMBL" id="SJZ33323.1"/>
    </source>
</evidence>
<dbReference type="Gene3D" id="3.90.1170.50">
    <property type="entry name" value="Aldehyde oxidase/xanthine dehydrogenase, a/b hammerhead"/>
    <property type="match status" value="1"/>
</dbReference>
<dbReference type="Gene3D" id="3.30.365.10">
    <property type="entry name" value="Aldehyde oxidase/xanthine dehydrogenase, molybdopterin binding domain"/>
    <property type="match status" value="4"/>
</dbReference>
<organism evidence="5 6">
    <name type="scientific">Selenihalanaerobacter shriftii</name>
    <dbReference type="NCBI Taxonomy" id="142842"/>
    <lineage>
        <taxon>Bacteria</taxon>
        <taxon>Bacillati</taxon>
        <taxon>Bacillota</taxon>
        <taxon>Clostridia</taxon>
        <taxon>Halanaerobiales</taxon>
        <taxon>Halobacteroidaceae</taxon>
        <taxon>Selenihalanaerobacter</taxon>
    </lineage>
</organism>
<dbReference type="PANTHER" id="PTHR11908:SF132">
    <property type="entry name" value="ALDEHYDE OXIDASE 1-RELATED"/>
    <property type="match status" value="1"/>
</dbReference>
<keyword evidence="6" id="KW-1185">Reference proteome</keyword>
<dbReference type="InterPro" id="IPR036856">
    <property type="entry name" value="Ald_Oxase/Xan_DH_a/b_sf"/>
</dbReference>
<sequence>MGKVVGTNVKRKDGIEKVTGSAKYTDDLKMSNMLYGKVLRSPYEHAKIISIDTSRAEALPGVKAVITGKDFPNVTGLYIGDRTVLAIDKVRFIGDAVAAVAAETLETAQRALQSIEVKYEELPSLVDPKESLEEKDLLIHENINDYGHADFIHPVKDSNISNHFKLRKGNTDKAFKEADHIYEEEFEVPMVQHVPIETHVSVAQSQLNGKLNIWSSAQSPDALRELVGVVFEKPLNQIRVDSVPIGGGFGGKAGLNPETPIAVALSKSVPGRPVKITYTRAEEFECATARPGLVARYKTGVKEDGDIIAQEIEYIWDGGAYNDYTVNVSKTGGYSCAGPYEIPNVKGDSYCVYTNRPVTGAYRGFGMCEIHWGIEQHIENIAEDLGFTPLEMRLKNALKDGSKNVTGEELSNVGYSETLELTAEQIKLDETEDTENPNKIRGKGIAGGYKGPSTPPNAASSALIQVLADGSINLLITATDIGQGAYTALAQMAADALGVSIDAINVSTPNTDYTPYEWQTVGSRTTFSVGNAIINAAEDAREQLFDYASEDLGVDIDDLDMEDCIIFDTTDPENTDKQAPISKYAIGLQYADGSGRGGQVIGRGVYIPEDVSNLDENGQGRTVNHWTYGCHAAEVEVDTKTGQVEVLNMISTFDVGTAINPELVEGQLEGGLVQGFGTALFEEFVYDGGKLLNKSFVDYKIPTAMDIPNIETNIVENALEHGPFGARGVAEPAMIPAAPAIANAVYDAIGIRIKDLPITPEKILNALKEKEGSN</sequence>
<dbReference type="SUPFAM" id="SSF56003">
    <property type="entry name" value="Molybdenum cofactor-binding domain"/>
    <property type="match status" value="1"/>
</dbReference>
<dbReference type="GO" id="GO:0016491">
    <property type="term" value="F:oxidoreductase activity"/>
    <property type="evidence" value="ECO:0007669"/>
    <property type="project" value="UniProtKB-KW"/>
</dbReference>
<dbReference type="AlphaFoldDB" id="A0A1T4JT51"/>
<dbReference type="InterPro" id="IPR008274">
    <property type="entry name" value="AldOxase/xan_DH_MoCoBD1"/>
</dbReference>
<dbReference type="Proteomes" id="UP000190625">
    <property type="component" value="Unassembled WGS sequence"/>
</dbReference>
<accession>A0A1T4JT51</accession>
<evidence type="ECO:0000313" key="6">
    <source>
        <dbReference type="Proteomes" id="UP000190625"/>
    </source>
</evidence>
<dbReference type="Pfam" id="PF02738">
    <property type="entry name" value="MoCoBD_1"/>
    <property type="match status" value="1"/>
</dbReference>
<dbReference type="InterPro" id="IPR046867">
    <property type="entry name" value="AldOxase/xan_DH_MoCoBD2"/>
</dbReference>
<dbReference type="InterPro" id="IPR000674">
    <property type="entry name" value="Ald_Oxase/Xan_DH_a/b"/>
</dbReference>
<dbReference type="Pfam" id="PF20256">
    <property type="entry name" value="MoCoBD_2"/>
    <property type="match status" value="1"/>
</dbReference>
<evidence type="ECO:0000256" key="2">
    <source>
        <dbReference type="ARBA" id="ARBA00023002"/>
    </source>
</evidence>